<keyword evidence="3" id="KW-1185">Reference proteome</keyword>
<proteinExistence type="predicted"/>
<evidence type="ECO:0000256" key="1">
    <source>
        <dbReference type="SAM" id="MobiDB-lite"/>
    </source>
</evidence>
<evidence type="ECO:0000313" key="2">
    <source>
        <dbReference type="EMBL" id="OEL14896.1"/>
    </source>
</evidence>
<dbReference type="Proteomes" id="UP000095767">
    <property type="component" value="Unassembled WGS sequence"/>
</dbReference>
<sequence>MALVAEVENWVGDSALLLPVGAAEGEAVANGSRNGHLALKQRPRQAFSMDFEPPSDEEADVPYGPFLPGLLDCRVVASQRPIRQHEEVVEVSIVASPPREKAAAAARNVKPKQARQQQTAASGDGSHDAAALLVQGLPSPLDEGRHPPQRSRRWQQPQEQAAARLFGTIRIVLQLQRLQEDEQHHATPDDDDAYYSCYDEGRRLLPVQASSVIKCSFVVC</sequence>
<dbReference type="AlphaFoldDB" id="A0A1E5UPV5"/>
<feature type="region of interest" description="Disordered" evidence="1">
    <location>
        <begin position="105"/>
        <end position="126"/>
    </location>
</feature>
<evidence type="ECO:0000313" key="3">
    <source>
        <dbReference type="Proteomes" id="UP000095767"/>
    </source>
</evidence>
<name>A0A1E5UPV5_9POAL</name>
<dbReference type="EMBL" id="LWDX02068662">
    <property type="protein sequence ID" value="OEL14896.1"/>
    <property type="molecule type" value="Genomic_DNA"/>
</dbReference>
<accession>A0A1E5UPV5</accession>
<organism evidence="2 3">
    <name type="scientific">Dichanthelium oligosanthes</name>
    <dbReference type="NCBI Taxonomy" id="888268"/>
    <lineage>
        <taxon>Eukaryota</taxon>
        <taxon>Viridiplantae</taxon>
        <taxon>Streptophyta</taxon>
        <taxon>Embryophyta</taxon>
        <taxon>Tracheophyta</taxon>
        <taxon>Spermatophyta</taxon>
        <taxon>Magnoliopsida</taxon>
        <taxon>Liliopsida</taxon>
        <taxon>Poales</taxon>
        <taxon>Poaceae</taxon>
        <taxon>PACMAD clade</taxon>
        <taxon>Panicoideae</taxon>
        <taxon>Panicodae</taxon>
        <taxon>Paniceae</taxon>
        <taxon>Dichantheliinae</taxon>
        <taxon>Dichanthelium</taxon>
    </lineage>
</organism>
<reference evidence="2 3" key="1">
    <citation type="submission" date="2016-09" db="EMBL/GenBank/DDBJ databases">
        <title>The draft genome of Dichanthelium oligosanthes: A C3 panicoid grass species.</title>
        <authorList>
            <person name="Studer A.J."/>
            <person name="Schnable J.C."/>
            <person name="Brutnell T.P."/>
        </authorList>
    </citation>
    <scope>NUCLEOTIDE SEQUENCE [LARGE SCALE GENOMIC DNA]</scope>
    <source>
        <strain evidence="3">cv. Kellogg 1175</strain>
        <tissue evidence="2">Leaf</tissue>
    </source>
</reference>
<feature type="region of interest" description="Disordered" evidence="1">
    <location>
        <begin position="138"/>
        <end position="159"/>
    </location>
</feature>
<protein>
    <submittedName>
        <fullName evidence="2">Uncharacterized protein</fullName>
    </submittedName>
</protein>
<comment type="caution">
    <text evidence="2">The sequence shown here is derived from an EMBL/GenBank/DDBJ whole genome shotgun (WGS) entry which is preliminary data.</text>
</comment>
<gene>
    <name evidence="2" type="ORF">BAE44_0024084</name>
</gene>